<dbReference type="GO" id="GO:0045910">
    <property type="term" value="P:negative regulation of DNA recombination"/>
    <property type="evidence" value="ECO:0007669"/>
    <property type="project" value="TreeGrafter"/>
</dbReference>
<proteinExistence type="predicted"/>
<comment type="caution">
    <text evidence="6">The sequence shown here is derived from an EMBL/GenBank/DDBJ whole genome shotgun (WGS) entry which is preliminary data.</text>
</comment>
<accession>A0AAP0D2F8</accession>
<keyword evidence="7" id="KW-1185">Reference proteome</keyword>
<dbReference type="GO" id="GO:0005730">
    <property type="term" value="C:nucleolus"/>
    <property type="evidence" value="ECO:0007669"/>
    <property type="project" value="TreeGrafter"/>
</dbReference>
<feature type="compositionally biased region" description="Basic residues" evidence="4">
    <location>
        <begin position="175"/>
        <end position="194"/>
    </location>
</feature>
<dbReference type="Pfam" id="PF00538">
    <property type="entry name" value="Linker_histone"/>
    <property type="match status" value="1"/>
</dbReference>
<dbReference type="PANTHER" id="PTHR11467">
    <property type="entry name" value="HISTONE H1"/>
    <property type="match status" value="1"/>
</dbReference>
<name>A0AAP0D2F8_9ASTR</name>
<feature type="compositionally biased region" description="Basic residues" evidence="4">
    <location>
        <begin position="477"/>
        <end position="511"/>
    </location>
</feature>
<dbReference type="SUPFAM" id="SSF46785">
    <property type="entry name" value="Winged helix' DNA-binding domain"/>
    <property type="match status" value="1"/>
</dbReference>
<evidence type="ECO:0000256" key="3">
    <source>
        <dbReference type="ARBA" id="ARBA00023242"/>
    </source>
</evidence>
<evidence type="ECO:0000256" key="4">
    <source>
        <dbReference type="SAM" id="MobiDB-lite"/>
    </source>
</evidence>
<dbReference type="InterPro" id="IPR036388">
    <property type="entry name" value="WH-like_DNA-bd_sf"/>
</dbReference>
<dbReference type="Proteomes" id="UP001408789">
    <property type="component" value="Unassembled WGS sequence"/>
</dbReference>
<feature type="region of interest" description="Disordered" evidence="4">
    <location>
        <begin position="231"/>
        <end position="264"/>
    </location>
</feature>
<dbReference type="GO" id="GO:0030261">
    <property type="term" value="P:chromosome condensation"/>
    <property type="evidence" value="ECO:0007669"/>
    <property type="project" value="TreeGrafter"/>
</dbReference>
<sequence length="511" mass="59274">MENLKEALIQFAHSNPSLFPNDASADSCSMLIEQCFPQFFPDLHTPNHPPYAAMIYRAIWELNKKRGSSEKSISKFIKKEYADLPWAHPTLLKHHLEKLCDRNEIRMTDKQCYLLAGAESELGMKISEPSKKRKKQKRQPGSEKKIGRPHKKYKKIENCELGIQETNEKEQIGILKRKRKQGLKPKKKRSKGMKKQQIYETKLQLFDEANLKQKNDESHEQKMLEVNRSDLQIQEQIGTHKRKRKQGLKSKRKRSKGMKKHEINEAKLQLLDEANLKQKNDESHEQTQMLEVNRCDMQIQEQNEAGQELCYYDSDCINLKQIQTNKNPELLQLEESPDSNPISHENGKRVWTRSQLKTVSKKDALAASSELTGSAGYENMPNDKLAIVEYVSNEEQEKSRSPSSEKPLIELLKSISSKLKATRFPDDEPTEVQDLVNSQQDQQPEKLTIEDKPKYKGRGRHPKRMEPKKEQVLRNSKSAKKGKVGKKKVQPKYKRDGRHKMTRRSGRNVSC</sequence>
<dbReference type="PROSITE" id="PS51504">
    <property type="entry name" value="H15"/>
    <property type="match status" value="1"/>
</dbReference>
<dbReference type="GO" id="GO:0003690">
    <property type="term" value="F:double-stranded DNA binding"/>
    <property type="evidence" value="ECO:0007669"/>
    <property type="project" value="TreeGrafter"/>
</dbReference>
<organism evidence="6 7">
    <name type="scientific">Deinandra increscens subsp. villosa</name>
    <dbReference type="NCBI Taxonomy" id="3103831"/>
    <lineage>
        <taxon>Eukaryota</taxon>
        <taxon>Viridiplantae</taxon>
        <taxon>Streptophyta</taxon>
        <taxon>Embryophyta</taxon>
        <taxon>Tracheophyta</taxon>
        <taxon>Spermatophyta</taxon>
        <taxon>Magnoliopsida</taxon>
        <taxon>eudicotyledons</taxon>
        <taxon>Gunneridae</taxon>
        <taxon>Pentapetalae</taxon>
        <taxon>asterids</taxon>
        <taxon>campanulids</taxon>
        <taxon>Asterales</taxon>
        <taxon>Asteraceae</taxon>
        <taxon>Asteroideae</taxon>
        <taxon>Heliantheae alliance</taxon>
        <taxon>Madieae</taxon>
        <taxon>Madiinae</taxon>
        <taxon>Deinandra</taxon>
    </lineage>
</organism>
<dbReference type="AlphaFoldDB" id="A0AAP0D2F8"/>
<keyword evidence="2" id="KW-0238">DNA-binding</keyword>
<dbReference type="PANTHER" id="PTHR11467:SF109">
    <property type="entry name" value="H15 DOMAIN-CONTAINING PROTEIN"/>
    <property type="match status" value="1"/>
</dbReference>
<protein>
    <recommendedName>
        <fullName evidence="5">H15 domain-containing protein</fullName>
    </recommendedName>
</protein>
<dbReference type="InterPro" id="IPR036390">
    <property type="entry name" value="WH_DNA-bd_sf"/>
</dbReference>
<evidence type="ECO:0000256" key="2">
    <source>
        <dbReference type="ARBA" id="ARBA00023125"/>
    </source>
</evidence>
<reference evidence="6 7" key="1">
    <citation type="submission" date="2024-04" db="EMBL/GenBank/DDBJ databases">
        <title>The reference genome of an endangered Asteraceae, Deinandra increscens subsp. villosa, native to the Central Coast of California.</title>
        <authorList>
            <person name="Guilliams M."/>
            <person name="Hasenstab-Lehman K."/>
            <person name="Meyer R."/>
            <person name="Mcevoy S."/>
        </authorList>
    </citation>
    <scope>NUCLEOTIDE SEQUENCE [LARGE SCALE GENOMIC DNA]</scope>
    <source>
        <tissue evidence="6">Leaf</tissue>
    </source>
</reference>
<evidence type="ECO:0000313" key="7">
    <source>
        <dbReference type="Proteomes" id="UP001408789"/>
    </source>
</evidence>
<comment type="subcellular location">
    <subcellularLocation>
        <location evidence="1">Nucleus</location>
    </subcellularLocation>
</comment>
<feature type="domain" description="H15" evidence="5">
    <location>
        <begin position="47"/>
        <end position="117"/>
    </location>
</feature>
<gene>
    <name evidence="6" type="ORF">SSX86_015974</name>
</gene>
<feature type="region of interest" description="Disordered" evidence="4">
    <location>
        <begin position="124"/>
        <end position="153"/>
    </location>
</feature>
<evidence type="ECO:0000313" key="6">
    <source>
        <dbReference type="EMBL" id="KAK9064592.1"/>
    </source>
</evidence>
<dbReference type="EMBL" id="JBCNJP010000017">
    <property type="protein sequence ID" value="KAK9064592.1"/>
    <property type="molecule type" value="Genomic_DNA"/>
</dbReference>
<evidence type="ECO:0000259" key="5">
    <source>
        <dbReference type="PROSITE" id="PS51504"/>
    </source>
</evidence>
<evidence type="ECO:0000256" key="1">
    <source>
        <dbReference type="ARBA" id="ARBA00004123"/>
    </source>
</evidence>
<dbReference type="Gene3D" id="1.10.10.10">
    <property type="entry name" value="Winged helix-like DNA-binding domain superfamily/Winged helix DNA-binding domain"/>
    <property type="match status" value="1"/>
</dbReference>
<feature type="compositionally biased region" description="Basic residues" evidence="4">
    <location>
        <begin position="239"/>
        <end position="259"/>
    </location>
</feature>
<dbReference type="SMART" id="SM00526">
    <property type="entry name" value="H15"/>
    <property type="match status" value="1"/>
</dbReference>
<feature type="region of interest" description="Disordered" evidence="4">
    <location>
        <begin position="172"/>
        <end position="199"/>
    </location>
</feature>
<feature type="compositionally biased region" description="Basic and acidic residues" evidence="4">
    <location>
        <begin position="443"/>
        <end position="454"/>
    </location>
</feature>
<dbReference type="GO" id="GO:0031492">
    <property type="term" value="F:nucleosomal DNA binding"/>
    <property type="evidence" value="ECO:0007669"/>
    <property type="project" value="TreeGrafter"/>
</dbReference>
<keyword evidence="3" id="KW-0539">Nucleus</keyword>
<feature type="region of interest" description="Disordered" evidence="4">
    <location>
        <begin position="422"/>
        <end position="511"/>
    </location>
</feature>
<dbReference type="GO" id="GO:0006334">
    <property type="term" value="P:nucleosome assembly"/>
    <property type="evidence" value="ECO:0007669"/>
    <property type="project" value="InterPro"/>
</dbReference>
<dbReference type="GO" id="GO:0000786">
    <property type="term" value="C:nucleosome"/>
    <property type="evidence" value="ECO:0007669"/>
    <property type="project" value="InterPro"/>
</dbReference>
<dbReference type="InterPro" id="IPR005818">
    <property type="entry name" value="Histone_H1/H5_H15"/>
</dbReference>